<dbReference type="SUPFAM" id="SSF103473">
    <property type="entry name" value="MFS general substrate transporter"/>
    <property type="match status" value="1"/>
</dbReference>
<keyword evidence="2" id="KW-0813">Transport</keyword>
<name>A0ABW0N0Z8_9ACTN</name>
<organism evidence="8 9">
    <name type="scientific">Nocardioides caricicola</name>
    <dbReference type="NCBI Taxonomy" id="634770"/>
    <lineage>
        <taxon>Bacteria</taxon>
        <taxon>Bacillati</taxon>
        <taxon>Actinomycetota</taxon>
        <taxon>Actinomycetes</taxon>
        <taxon>Propionibacteriales</taxon>
        <taxon>Nocardioidaceae</taxon>
        <taxon>Nocardioides</taxon>
    </lineage>
</organism>
<dbReference type="Gene3D" id="1.20.1720.10">
    <property type="entry name" value="Multidrug resistance protein D"/>
    <property type="match status" value="1"/>
</dbReference>
<feature type="transmembrane region" description="Helical" evidence="6">
    <location>
        <begin position="230"/>
        <end position="254"/>
    </location>
</feature>
<feature type="transmembrane region" description="Helical" evidence="6">
    <location>
        <begin position="274"/>
        <end position="296"/>
    </location>
</feature>
<comment type="caution">
    <text evidence="8">The sequence shown here is derived from an EMBL/GenBank/DDBJ whole genome shotgun (WGS) entry which is preliminary data.</text>
</comment>
<reference evidence="9" key="1">
    <citation type="journal article" date="2019" name="Int. J. Syst. Evol. Microbiol.">
        <title>The Global Catalogue of Microorganisms (GCM) 10K type strain sequencing project: providing services to taxonomists for standard genome sequencing and annotation.</title>
        <authorList>
            <consortium name="The Broad Institute Genomics Platform"/>
            <consortium name="The Broad Institute Genome Sequencing Center for Infectious Disease"/>
            <person name="Wu L."/>
            <person name="Ma J."/>
        </authorList>
    </citation>
    <scope>NUCLEOTIDE SEQUENCE [LARGE SCALE GENOMIC DNA]</scope>
    <source>
        <strain evidence="9">KACC 13778</strain>
    </source>
</reference>
<feature type="transmembrane region" description="Helical" evidence="6">
    <location>
        <begin position="334"/>
        <end position="357"/>
    </location>
</feature>
<keyword evidence="4 6" id="KW-1133">Transmembrane helix</keyword>
<accession>A0ABW0N0Z8</accession>
<evidence type="ECO:0000256" key="2">
    <source>
        <dbReference type="ARBA" id="ARBA00022448"/>
    </source>
</evidence>
<proteinExistence type="predicted"/>
<feature type="transmembrane region" description="Helical" evidence="6">
    <location>
        <begin position="409"/>
        <end position="429"/>
    </location>
</feature>
<feature type="transmembrane region" description="Helical" evidence="6">
    <location>
        <begin position="449"/>
        <end position="471"/>
    </location>
</feature>
<feature type="transmembrane region" description="Helical" evidence="6">
    <location>
        <begin position="85"/>
        <end position="104"/>
    </location>
</feature>
<feature type="transmembrane region" description="Helical" evidence="6">
    <location>
        <begin position="302"/>
        <end position="322"/>
    </location>
</feature>
<evidence type="ECO:0000256" key="6">
    <source>
        <dbReference type="SAM" id="Phobius"/>
    </source>
</evidence>
<evidence type="ECO:0000256" key="3">
    <source>
        <dbReference type="ARBA" id="ARBA00022692"/>
    </source>
</evidence>
<dbReference type="InterPro" id="IPR036259">
    <property type="entry name" value="MFS_trans_sf"/>
</dbReference>
<dbReference type="InterPro" id="IPR011701">
    <property type="entry name" value="MFS"/>
</dbReference>
<evidence type="ECO:0000313" key="9">
    <source>
        <dbReference type="Proteomes" id="UP001595956"/>
    </source>
</evidence>
<dbReference type="PROSITE" id="PS50850">
    <property type="entry name" value="MFS"/>
    <property type="match status" value="1"/>
</dbReference>
<feature type="transmembrane region" description="Helical" evidence="6">
    <location>
        <begin position="171"/>
        <end position="192"/>
    </location>
</feature>
<dbReference type="PRINTS" id="PR01036">
    <property type="entry name" value="TCRTETB"/>
</dbReference>
<dbReference type="Gene3D" id="1.20.1250.20">
    <property type="entry name" value="MFS general substrate transporter like domains"/>
    <property type="match status" value="1"/>
</dbReference>
<comment type="subcellular location">
    <subcellularLocation>
        <location evidence="1">Cell inner membrane</location>
        <topology evidence="1">Multi-pass membrane protein</topology>
    </subcellularLocation>
</comment>
<feature type="domain" description="Major facilitator superfamily (MFS) profile" evidence="7">
    <location>
        <begin position="20"/>
        <end position="475"/>
    </location>
</feature>
<evidence type="ECO:0000256" key="4">
    <source>
        <dbReference type="ARBA" id="ARBA00022989"/>
    </source>
</evidence>
<feature type="transmembrane region" description="Helical" evidence="6">
    <location>
        <begin position="54"/>
        <end position="73"/>
    </location>
</feature>
<dbReference type="PANTHER" id="PTHR23501">
    <property type="entry name" value="MAJOR FACILITATOR SUPERFAMILY"/>
    <property type="match status" value="1"/>
</dbReference>
<keyword evidence="9" id="KW-1185">Reference proteome</keyword>
<evidence type="ECO:0000313" key="8">
    <source>
        <dbReference type="EMBL" id="MFC5493542.1"/>
    </source>
</evidence>
<evidence type="ECO:0000256" key="1">
    <source>
        <dbReference type="ARBA" id="ARBA00004429"/>
    </source>
</evidence>
<dbReference type="CDD" id="cd17502">
    <property type="entry name" value="MFS_Azr1_MDR_like"/>
    <property type="match status" value="1"/>
</dbReference>
<sequence>MAVNEVSRASVGLRSERGPVLLAVMLSMSLVAIDSTILATAVPAVVGDLGGFSQFPWLFSVYLLTQAVTVPIYAKLADLYGRKPVMLVGVGLFVVGSLLCGLAWGMTSLIVFRALQGVGAGAVQPIAQTIIGDIYSVQERAKVQGYLASVWAVSAVLGPTLGGLFSDYLSWRWVFLVNLPVGLAAAVMFWRGFHEDVERRQHRIDYAGAVLLTVGGLLLLLALLEGGVRWSWTSATSIALFAAAAVLLTAFALVERRAAEPVLPGWVFRHRVVVAAMTTTLIVGVLMMGMTTYVPLYGQSVLGHGAVASGLALAAIALGWPLSASNSGRLYLTVGFRTTMLIGGAVATAGASLLLLVGPGSSILVLAAPCFVMGLGFGLVASPAIIAAQSAVSWQQRGVATGSTMFSRSIGSALGVAAFGAIVNGVLTSHLGRGVPDLENLTPEVLEPAIHAVFVASAVVAVALLVVGFLMPRTVSTEDR</sequence>
<gene>
    <name evidence="8" type="ORF">ACFPKY_10535</name>
</gene>
<keyword evidence="3 6" id="KW-0812">Transmembrane</keyword>
<dbReference type="EMBL" id="JBHSMD010000003">
    <property type="protein sequence ID" value="MFC5493542.1"/>
    <property type="molecule type" value="Genomic_DNA"/>
</dbReference>
<evidence type="ECO:0000256" key="5">
    <source>
        <dbReference type="ARBA" id="ARBA00023136"/>
    </source>
</evidence>
<protein>
    <submittedName>
        <fullName evidence="8">MDR family MFS transporter</fullName>
    </submittedName>
</protein>
<dbReference type="Pfam" id="PF07690">
    <property type="entry name" value="MFS_1"/>
    <property type="match status" value="1"/>
</dbReference>
<dbReference type="Proteomes" id="UP001595956">
    <property type="component" value="Unassembled WGS sequence"/>
</dbReference>
<feature type="transmembrane region" description="Helical" evidence="6">
    <location>
        <begin position="204"/>
        <end position="224"/>
    </location>
</feature>
<feature type="transmembrane region" description="Helical" evidence="6">
    <location>
        <begin position="20"/>
        <end position="42"/>
    </location>
</feature>
<dbReference type="InterPro" id="IPR020846">
    <property type="entry name" value="MFS_dom"/>
</dbReference>
<feature type="transmembrane region" description="Helical" evidence="6">
    <location>
        <begin position="363"/>
        <end position="388"/>
    </location>
</feature>
<keyword evidence="5 6" id="KW-0472">Membrane</keyword>
<dbReference type="PANTHER" id="PTHR23501:SF191">
    <property type="entry name" value="VACUOLAR BASIC AMINO ACID TRANSPORTER 4"/>
    <property type="match status" value="1"/>
</dbReference>
<evidence type="ECO:0000259" key="7">
    <source>
        <dbReference type="PROSITE" id="PS50850"/>
    </source>
</evidence>
<dbReference type="RefSeq" id="WP_345172842.1">
    <property type="nucleotide sequence ID" value="NZ_BAABFQ010000004.1"/>
</dbReference>